<name>D7FIK3_ECTSI</name>
<dbReference type="GO" id="GO:0005737">
    <property type="term" value="C:cytoplasm"/>
    <property type="evidence" value="ECO:0007669"/>
    <property type="project" value="UniProtKB-SubCell"/>
</dbReference>
<evidence type="ECO:0000256" key="1">
    <source>
        <dbReference type="ARBA" id="ARBA00004496"/>
    </source>
</evidence>
<accession>D7FIK3</accession>
<comment type="catalytic activity">
    <reaction evidence="6">
        <text>5-diphospho-1D-myo-inositol 1,2,3,4,6-pentakisphosphate + H2O = 1D-myo-inositol hexakisphosphate + phosphate + H(+)</text>
        <dbReference type="Rhea" id="RHEA:22384"/>
        <dbReference type="ChEBI" id="CHEBI:15377"/>
        <dbReference type="ChEBI" id="CHEBI:15378"/>
        <dbReference type="ChEBI" id="CHEBI:43474"/>
        <dbReference type="ChEBI" id="CHEBI:58130"/>
        <dbReference type="ChEBI" id="CHEBI:58628"/>
        <dbReference type="EC" id="3.6.1.52"/>
    </reaction>
    <physiologicalReaction direction="left-to-right" evidence="6">
        <dbReference type="Rhea" id="RHEA:22385"/>
    </physiologicalReaction>
</comment>
<feature type="domain" description="Tyrosine-protein phosphatase" evidence="11">
    <location>
        <begin position="31"/>
        <end position="174"/>
    </location>
</feature>
<evidence type="ECO:0000256" key="5">
    <source>
        <dbReference type="ARBA" id="ARBA00044949"/>
    </source>
</evidence>
<dbReference type="PRINTS" id="PR01911">
    <property type="entry name" value="PFDSPHPHTASE"/>
</dbReference>
<evidence type="ECO:0000256" key="9">
    <source>
        <dbReference type="ARBA" id="ARBA00048424"/>
    </source>
</evidence>
<dbReference type="PROSITE" id="PS50054">
    <property type="entry name" value="TYR_PHOSPHATASE_DUAL"/>
    <property type="match status" value="1"/>
</dbReference>
<dbReference type="PROSITE" id="PS00383">
    <property type="entry name" value="TYR_PHOSPHATASE_1"/>
    <property type="match status" value="1"/>
</dbReference>
<dbReference type="OMA" id="EYPEQNM"/>
<dbReference type="InterPro" id="IPR029021">
    <property type="entry name" value="Prot-tyrosine_phosphatase-like"/>
</dbReference>
<evidence type="ECO:0000256" key="3">
    <source>
        <dbReference type="ARBA" id="ARBA00022490"/>
    </source>
</evidence>
<sequence length="194" mass="21966">MSVGSSSATGHAHAQQPQQQEDQEDLFPPDNFSMVDAGIYRSSFPMKKHFPFLRKLGLRTILTLVIEELPPANLDFVQAHGIRLEPFKYIPLEEVKFAVREMSDASNHPMLVHCNKGKHRTGCLIGCFRRTQGWAVSSIFEEYSHFASPKARLVDQRYIELFEPEDENAASKKSVLTSRIWISEPADPPGKLAR</sequence>
<evidence type="ECO:0000256" key="10">
    <source>
        <dbReference type="SAM" id="MobiDB-lite"/>
    </source>
</evidence>
<dbReference type="EMBL" id="FN647890">
    <property type="protein sequence ID" value="CBJ28821.1"/>
    <property type="molecule type" value="Genomic_DNA"/>
</dbReference>
<keyword evidence="13" id="KW-1185">Reference proteome</keyword>
<evidence type="ECO:0000256" key="7">
    <source>
        <dbReference type="ARBA" id="ARBA00047562"/>
    </source>
</evidence>
<proteinExistence type="inferred from homology"/>
<evidence type="ECO:0000256" key="2">
    <source>
        <dbReference type="ARBA" id="ARBA00012527"/>
    </source>
</evidence>
<comment type="similarity">
    <text evidence="5">Belongs to the protein-tyrosine phosphatase family. Atypical dual-specificity phosphatase Siw14-like subfamily.</text>
</comment>
<evidence type="ECO:0000256" key="6">
    <source>
        <dbReference type="ARBA" id="ARBA00047342"/>
    </source>
</evidence>
<feature type="region of interest" description="Disordered" evidence="10">
    <location>
        <begin position="1"/>
        <end position="28"/>
    </location>
</feature>
<comment type="subcellular location">
    <subcellularLocation>
        <location evidence="1">Cytoplasm</location>
    </subcellularLocation>
</comment>
<keyword evidence="4" id="KW-0378">Hydrolase</keyword>
<dbReference type="InterPro" id="IPR020428">
    <property type="entry name" value="PFA-DSPs"/>
</dbReference>
<dbReference type="GO" id="GO:0008486">
    <property type="term" value="F:diphosphoinositol-polyphosphate diphosphatase activity"/>
    <property type="evidence" value="ECO:0007669"/>
    <property type="project" value="UniProtKB-EC"/>
</dbReference>
<evidence type="ECO:0000313" key="12">
    <source>
        <dbReference type="EMBL" id="CBJ28821.1"/>
    </source>
</evidence>
<gene>
    <name evidence="12" type="ORF">Esi_0122_0012</name>
</gene>
<dbReference type="EMBL" id="FN649745">
    <property type="protein sequence ID" value="CBJ28821.1"/>
    <property type="molecule type" value="Genomic_DNA"/>
</dbReference>
<dbReference type="SUPFAM" id="SSF52799">
    <property type="entry name" value="(Phosphotyrosine protein) phosphatases II"/>
    <property type="match status" value="1"/>
</dbReference>
<keyword evidence="3" id="KW-0963">Cytoplasm</keyword>
<protein>
    <recommendedName>
        <fullName evidence="2">diphosphoinositol-polyphosphate diphosphatase</fullName>
        <ecNumber evidence="2">3.6.1.52</ecNumber>
    </recommendedName>
</protein>
<dbReference type="InterPro" id="IPR016130">
    <property type="entry name" value="Tyr_Pase_AS"/>
</dbReference>
<dbReference type="FunFam" id="3.90.190.10:FF:000035">
    <property type="entry name" value="Tyrosine phosphatase, putative"/>
    <property type="match status" value="1"/>
</dbReference>
<dbReference type="PANTHER" id="PTHR31126">
    <property type="entry name" value="TYROSINE-PROTEIN PHOSPHATASE"/>
    <property type="match status" value="1"/>
</dbReference>
<dbReference type="AlphaFoldDB" id="D7FIK3"/>
<organism evidence="12 13">
    <name type="scientific">Ectocarpus siliculosus</name>
    <name type="common">Brown alga</name>
    <name type="synonym">Conferva siliculosa</name>
    <dbReference type="NCBI Taxonomy" id="2880"/>
    <lineage>
        <taxon>Eukaryota</taxon>
        <taxon>Sar</taxon>
        <taxon>Stramenopiles</taxon>
        <taxon>Ochrophyta</taxon>
        <taxon>PX clade</taxon>
        <taxon>Phaeophyceae</taxon>
        <taxon>Ectocarpales</taxon>
        <taxon>Ectocarpaceae</taxon>
        <taxon>Ectocarpus</taxon>
    </lineage>
</organism>
<dbReference type="InterPro" id="IPR004861">
    <property type="entry name" value="Siw14-like"/>
</dbReference>
<evidence type="ECO:0000259" key="11">
    <source>
        <dbReference type="PROSITE" id="PS50054"/>
    </source>
</evidence>
<dbReference type="Pfam" id="PF03162">
    <property type="entry name" value="Y_phosphatase2"/>
    <property type="match status" value="1"/>
</dbReference>
<dbReference type="STRING" id="2880.D7FIK3"/>
<comment type="catalytic activity">
    <reaction evidence="7">
        <text>3,5-bis(diphospho)-1D-myo-inositol 1,2,4,6-tetrakisphosphate + H2O = 3-diphospho-1D-myo-inositol 1,2,4,5,6-pentakisphosphate + phosphate + 2 H(+)</text>
        <dbReference type="Rhea" id="RHEA:56312"/>
        <dbReference type="ChEBI" id="CHEBI:15377"/>
        <dbReference type="ChEBI" id="CHEBI:15378"/>
        <dbReference type="ChEBI" id="CHEBI:43474"/>
        <dbReference type="ChEBI" id="CHEBI:140372"/>
        <dbReference type="ChEBI" id="CHEBI:140374"/>
        <dbReference type="EC" id="3.6.1.52"/>
    </reaction>
    <physiologicalReaction direction="left-to-right" evidence="7">
        <dbReference type="Rhea" id="RHEA:56313"/>
    </physiologicalReaction>
</comment>
<dbReference type="Gene3D" id="3.90.190.10">
    <property type="entry name" value="Protein tyrosine phosphatase superfamily"/>
    <property type="match status" value="1"/>
</dbReference>
<evidence type="ECO:0000313" key="13">
    <source>
        <dbReference type="Proteomes" id="UP000002630"/>
    </source>
</evidence>
<dbReference type="EC" id="3.6.1.52" evidence="2"/>
<dbReference type="PANTHER" id="PTHR31126:SF48">
    <property type="entry name" value="INOSITOL PHOSPHATASE SIW14"/>
    <property type="match status" value="1"/>
</dbReference>
<dbReference type="Proteomes" id="UP000002630">
    <property type="component" value="Linkage Group LG20"/>
</dbReference>
<evidence type="ECO:0000256" key="8">
    <source>
        <dbReference type="ARBA" id="ARBA00047927"/>
    </source>
</evidence>
<dbReference type="eggNOG" id="KOG1572">
    <property type="taxonomic scope" value="Eukaryota"/>
</dbReference>
<dbReference type="OrthoDB" id="6375174at2759"/>
<dbReference type="InParanoid" id="D7FIK3"/>
<dbReference type="InterPro" id="IPR020422">
    <property type="entry name" value="TYR_PHOSPHATASE_DUAL_dom"/>
</dbReference>
<dbReference type="GO" id="GO:0016791">
    <property type="term" value="F:phosphatase activity"/>
    <property type="evidence" value="ECO:0007669"/>
    <property type="project" value="InterPro"/>
</dbReference>
<comment type="catalytic activity">
    <reaction evidence="8">
        <text>1,5-bis(diphospho)-1D-myo-inositol 2,3,4,6-tetrakisphosphate + H2O = 1-diphospho-1D-myo-inositol 2,3,4,5,6-pentakisphosphate + phosphate + 2 H(+)</text>
        <dbReference type="Rhea" id="RHEA:79699"/>
        <dbReference type="ChEBI" id="CHEBI:15377"/>
        <dbReference type="ChEBI" id="CHEBI:15378"/>
        <dbReference type="ChEBI" id="CHEBI:43474"/>
        <dbReference type="ChEBI" id="CHEBI:74946"/>
        <dbReference type="ChEBI" id="CHEBI:77983"/>
        <dbReference type="EC" id="3.6.1.52"/>
    </reaction>
    <physiologicalReaction direction="left-to-right" evidence="8">
        <dbReference type="Rhea" id="RHEA:79700"/>
    </physiologicalReaction>
</comment>
<reference evidence="12 13" key="1">
    <citation type="journal article" date="2010" name="Nature">
        <title>The Ectocarpus genome and the independent evolution of multicellularity in brown algae.</title>
        <authorList>
            <person name="Cock J.M."/>
            <person name="Sterck L."/>
            <person name="Rouze P."/>
            <person name="Scornet D."/>
            <person name="Allen A.E."/>
            <person name="Amoutzias G."/>
            <person name="Anthouard V."/>
            <person name="Artiguenave F."/>
            <person name="Aury J.M."/>
            <person name="Badger J.H."/>
            <person name="Beszteri B."/>
            <person name="Billiau K."/>
            <person name="Bonnet E."/>
            <person name="Bothwell J.H."/>
            <person name="Bowler C."/>
            <person name="Boyen C."/>
            <person name="Brownlee C."/>
            <person name="Carrano C.J."/>
            <person name="Charrier B."/>
            <person name="Cho G.Y."/>
            <person name="Coelho S.M."/>
            <person name="Collen J."/>
            <person name="Corre E."/>
            <person name="Da Silva C."/>
            <person name="Delage L."/>
            <person name="Delaroque N."/>
            <person name="Dittami S.M."/>
            <person name="Doulbeau S."/>
            <person name="Elias M."/>
            <person name="Farnham G."/>
            <person name="Gachon C.M."/>
            <person name="Gschloessl B."/>
            <person name="Heesch S."/>
            <person name="Jabbari K."/>
            <person name="Jubin C."/>
            <person name="Kawai H."/>
            <person name="Kimura K."/>
            <person name="Kloareg B."/>
            <person name="Kupper F.C."/>
            <person name="Lang D."/>
            <person name="Le Bail A."/>
            <person name="Leblanc C."/>
            <person name="Lerouge P."/>
            <person name="Lohr M."/>
            <person name="Lopez P.J."/>
            <person name="Martens C."/>
            <person name="Maumus F."/>
            <person name="Michel G."/>
            <person name="Miranda-Saavedra D."/>
            <person name="Morales J."/>
            <person name="Moreau H."/>
            <person name="Motomura T."/>
            <person name="Nagasato C."/>
            <person name="Napoli C.A."/>
            <person name="Nelson D.R."/>
            <person name="Nyvall-Collen P."/>
            <person name="Peters A.F."/>
            <person name="Pommier C."/>
            <person name="Potin P."/>
            <person name="Poulain J."/>
            <person name="Quesneville H."/>
            <person name="Read B."/>
            <person name="Rensing S.A."/>
            <person name="Ritter A."/>
            <person name="Rousvoal S."/>
            <person name="Samanta M."/>
            <person name="Samson G."/>
            <person name="Schroeder D.C."/>
            <person name="Segurens B."/>
            <person name="Strittmatter M."/>
            <person name="Tonon T."/>
            <person name="Tregear J.W."/>
            <person name="Valentin K."/>
            <person name="von Dassow P."/>
            <person name="Yamagishi T."/>
            <person name="Van de Peer Y."/>
            <person name="Wincker P."/>
        </authorList>
    </citation>
    <scope>NUCLEOTIDE SEQUENCE [LARGE SCALE GENOMIC DNA]</scope>
    <source>
        <strain evidence="13">Ec32 / CCAP1310/4</strain>
    </source>
</reference>
<evidence type="ECO:0000256" key="4">
    <source>
        <dbReference type="ARBA" id="ARBA00022801"/>
    </source>
</evidence>
<comment type="catalytic activity">
    <reaction evidence="9">
        <text>6-diphospho-1D-myo-inositol pentakisphosphate + H2O = 1D-myo-inositol hexakisphosphate + phosphate + H(+)</text>
        <dbReference type="Rhea" id="RHEA:79703"/>
        <dbReference type="ChEBI" id="CHEBI:15377"/>
        <dbReference type="ChEBI" id="CHEBI:15378"/>
        <dbReference type="ChEBI" id="CHEBI:43474"/>
        <dbReference type="ChEBI" id="CHEBI:58130"/>
        <dbReference type="ChEBI" id="CHEBI:230534"/>
        <dbReference type="EC" id="3.6.1.52"/>
    </reaction>
    <physiologicalReaction direction="left-to-right" evidence="9">
        <dbReference type="Rhea" id="RHEA:79704"/>
    </physiologicalReaction>
</comment>